<evidence type="ECO:0000256" key="3">
    <source>
        <dbReference type="ARBA" id="ARBA00022989"/>
    </source>
</evidence>
<reference evidence="8" key="1">
    <citation type="submission" date="2016-01" db="EMBL/GenBank/DDBJ databases">
        <title>Draft genome of Chromobacterium sp. F49.</title>
        <authorList>
            <person name="Hong K.W."/>
        </authorList>
    </citation>
    <scope>NUCLEOTIDE SEQUENCE [LARGE SCALE GENOMIC DNA]</scope>
    <source>
        <strain evidence="8">M63</strain>
    </source>
</reference>
<evidence type="ECO:0000256" key="2">
    <source>
        <dbReference type="ARBA" id="ARBA00022692"/>
    </source>
</evidence>
<feature type="transmembrane region" description="Helical" evidence="5">
    <location>
        <begin position="127"/>
        <end position="144"/>
    </location>
</feature>
<dbReference type="OrthoDB" id="7295126at2"/>
<keyword evidence="4 5" id="KW-0472">Membrane</keyword>
<feature type="transmembrane region" description="Helical" evidence="5">
    <location>
        <begin position="258"/>
        <end position="291"/>
    </location>
</feature>
<evidence type="ECO:0000313" key="8">
    <source>
        <dbReference type="Proteomes" id="UP000076563"/>
    </source>
</evidence>
<feature type="transmembrane region" description="Helical" evidence="5">
    <location>
        <begin position="180"/>
        <end position="201"/>
    </location>
</feature>
<feature type="transmembrane region" description="Helical" evidence="5">
    <location>
        <begin position="150"/>
        <end position="168"/>
    </location>
</feature>
<dbReference type="EMBL" id="LQRA01000052">
    <property type="protein sequence ID" value="KZE78957.1"/>
    <property type="molecule type" value="Genomic_DNA"/>
</dbReference>
<dbReference type="PANTHER" id="PTHR37422">
    <property type="entry name" value="TEICHURONIC ACID BIOSYNTHESIS PROTEIN TUAE"/>
    <property type="match status" value="1"/>
</dbReference>
<keyword evidence="3 5" id="KW-1133">Transmembrane helix</keyword>
<feature type="transmembrane region" description="Helical" evidence="5">
    <location>
        <begin position="303"/>
        <end position="320"/>
    </location>
</feature>
<feature type="transmembrane region" description="Helical" evidence="5">
    <location>
        <begin position="13"/>
        <end position="35"/>
    </location>
</feature>
<name>A0A163Y692_9BACL</name>
<evidence type="ECO:0000259" key="6">
    <source>
        <dbReference type="Pfam" id="PF04932"/>
    </source>
</evidence>
<evidence type="ECO:0000313" key="7">
    <source>
        <dbReference type="EMBL" id="KZE78957.1"/>
    </source>
</evidence>
<feature type="transmembrane region" description="Helical" evidence="5">
    <location>
        <begin position="47"/>
        <end position="72"/>
    </location>
</feature>
<sequence length="477" mass="52377">MLKTGYLKISGKLYGHGIGKIILSWLLAGYLGYAIGLKSGDSMMQLVVVMLVVFPALLLAWHNSLWFLPYNLFVWVTAPEMRRIYDWLTDSYHSMSMISVLPLVVSLLMVIPIVRALGDFPGQAGKGLLWLLGAMGYALLIGLARNGSASLFDLANTLVPLLWLPYIVAYRPTVQDRDAWMISFVHLAIFIACYGLIQFVAVPPWDAFWMDYSGMTSIGKPNPFEIRVFSTLNSPGPAGSYLSLALAAMLLVKKWRGAFGWFGVMLVAMGSIVTLVRSGWVLAAVALIVFIAISKEMNRLKSFSILAGFVLFVYACLLVVPQGQELMNRFATFGDMENDHSFNERMDLTNQLLPMLLSNPQGLGLGGIGTATRLQNGGELSQETGVFDSGIGSIMMTYGLIGTAAFCYGLWSLFKSLCSQQGLSLRERSYTRFGIAVMTASFTNLFFSNSYNSILGVLIWLCVAMGWNGSEPSTKGD</sequence>
<feature type="transmembrane region" description="Helical" evidence="5">
    <location>
        <begin position="92"/>
        <end position="115"/>
    </location>
</feature>
<comment type="subcellular location">
    <subcellularLocation>
        <location evidence="1">Membrane</location>
        <topology evidence="1">Multi-pass membrane protein</topology>
    </subcellularLocation>
</comment>
<dbReference type="InterPro" id="IPR051533">
    <property type="entry name" value="WaaL-like"/>
</dbReference>
<keyword evidence="8" id="KW-1185">Reference proteome</keyword>
<dbReference type="STRING" id="1007103.GCA_000213315_04327"/>
<dbReference type="AlphaFoldDB" id="A0A163Y692"/>
<accession>A0A163Y692</accession>
<dbReference type="RefSeq" id="WP_063181332.1">
    <property type="nucleotide sequence ID" value="NZ_LQRA01000052.1"/>
</dbReference>
<dbReference type="Pfam" id="PF04932">
    <property type="entry name" value="Wzy_C"/>
    <property type="match status" value="1"/>
</dbReference>
<evidence type="ECO:0000256" key="1">
    <source>
        <dbReference type="ARBA" id="ARBA00004141"/>
    </source>
</evidence>
<protein>
    <recommendedName>
        <fullName evidence="6">O-antigen ligase-related domain-containing protein</fullName>
    </recommendedName>
</protein>
<comment type="caution">
    <text evidence="7">The sequence shown here is derived from an EMBL/GenBank/DDBJ whole genome shotgun (WGS) entry which is preliminary data.</text>
</comment>
<dbReference type="GO" id="GO:0016020">
    <property type="term" value="C:membrane"/>
    <property type="evidence" value="ECO:0007669"/>
    <property type="project" value="UniProtKB-SubCell"/>
</dbReference>
<dbReference type="eggNOG" id="ENOG502Z8P8">
    <property type="taxonomic scope" value="Bacteria"/>
</dbReference>
<feature type="transmembrane region" description="Helical" evidence="5">
    <location>
        <begin position="395"/>
        <end position="418"/>
    </location>
</feature>
<dbReference type="InterPro" id="IPR007016">
    <property type="entry name" value="O-antigen_ligase-rel_domated"/>
</dbReference>
<evidence type="ECO:0000256" key="5">
    <source>
        <dbReference type="SAM" id="Phobius"/>
    </source>
</evidence>
<feature type="domain" description="O-antigen ligase-related" evidence="6">
    <location>
        <begin position="263"/>
        <end position="407"/>
    </location>
</feature>
<keyword evidence="2 5" id="KW-0812">Transmembrane</keyword>
<dbReference type="PANTHER" id="PTHR37422:SF13">
    <property type="entry name" value="LIPOPOLYSACCHARIDE BIOSYNTHESIS PROTEIN PA4999-RELATED"/>
    <property type="match status" value="1"/>
</dbReference>
<gene>
    <name evidence="7" type="ORF">AV654_15835</name>
</gene>
<evidence type="ECO:0000256" key="4">
    <source>
        <dbReference type="ARBA" id="ARBA00023136"/>
    </source>
</evidence>
<organism evidence="7 8">
    <name type="scientific">Paenibacillus elgii</name>
    <dbReference type="NCBI Taxonomy" id="189691"/>
    <lineage>
        <taxon>Bacteria</taxon>
        <taxon>Bacillati</taxon>
        <taxon>Bacillota</taxon>
        <taxon>Bacilli</taxon>
        <taxon>Bacillales</taxon>
        <taxon>Paenibacillaceae</taxon>
        <taxon>Paenibacillus</taxon>
    </lineage>
</organism>
<feature type="transmembrane region" description="Helical" evidence="5">
    <location>
        <begin position="453"/>
        <end position="470"/>
    </location>
</feature>
<dbReference type="Proteomes" id="UP000076563">
    <property type="component" value="Unassembled WGS sequence"/>
</dbReference>
<proteinExistence type="predicted"/>